<evidence type="ECO:0008006" key="4">
    <source>
        <dbReference type="Google" id="ProtNLM"/>
    </source>
</evidence>
<accession>A0A6I5KVK6</accession>
<protein>
    <recommendedName>
        <fullName evidence="4">Addiction module protein</fullName>
    </recommendedName>
</protein>
<evidence type="ECO:0000313" key="2">
    <source>
        <dbReference type="EMBL" id="NDV42078.1"/>
    </source>
</evidence>
<organism evidence="2 3">
    <name type="scientific">Flagellimonas sediminis</name>
    <dbReference type="NCBI Taxonomy" id="2696468"/>
    <lineage>
        <taxon>Bacteria</taxon>
        <taxon>Pseudomonadati</taxon>
        <taxon>Bacteroidota</taxon>
        <taxon>Flavobacteriia</taxon>
        <taxon>Flavobacteriales</taxon>
        <taxon>Flavobacteriaceae</taxon>
        <taxon>Flagellimonas</taxon>
    </lineage>
</organism>
<proteinExistence type="predicted"/>
<keyword evidence="3" id="KW-1185">Reference proteome</keyword>
<feature type="compositionally biased region" description="Basic and acidic residues" evidence="1">
    <location>
        <begin position="53"/>
        <end position="66"/>
    </location>
</feature>
<gene>
    <name evidence="2" type="ORF">GTK07_01960</name>
</gene>
<evidence type="ECO:0000313" key="3">
    <source>
        <dbReference type="Proteomes" id="UP000468707"/>
    </source>
</evidence>
<name>A0A6I5KVK6_9FLAO</name>
<comment type="caution">
    <text evidence="2">The sequence shown here is derived from an EMBL/GenBank/DDBJ whole genome shotgun (WGS) entry which is preliminary data.</text>
</comment>
<feature type="region of interest" description="Disordered" evidence="1">
    <location>
        <begin position="53"/>
        <end position="86"/>
    </location>
</feature>
<dbReference type="AlphaFoldDB" id="A0A6I5KVK6"/>
<dbReference type="EMBL" id="JAAAMI010000001">
    <property type="protein sequence ID" value="NDV42078.1"/>
    <property type="molecule type" value="Genomic_DNA"/>
</dbReference>
<sequence length="86" mass="10066">MPKIWPMLPLWLEGKQDNMDNIDRFMDIQDIKKMPVTKRMQLVQDIWDSLESETREVGGPIKKELDSGPEGSKKKRAKRLGAEKRK</sequence>
<evidence type="ECO:0000256" key="1">
    <source>
        <dbReference type="SAM" id="MobiDB-lite"/>
    </source>
</evidence>
<reference evidence="2 3" key="1">
    <citation type="submission" date="2020-01" db="EMBL/GenBank/DDBJ databases">
        <title>Muricauda sediminis sp.nov. 40Bstr401.</title>
        <authorList>
            <person name="Xue Z."/>
            <person name="Zhu S."/>
            <person name="Ren N."/>
            <person name="Chen T."/>
            <person name="Chen X."/>
            <person name="Chen J."/>
            <person name="Yang J."/>
        </authorList>
    </citation>
    <scope>NUCLEOTIDE SEQUENCE [LARGE SCALE GENOMIC DNA]</scope>
    <source>
        <strain evidence="2 3">40Bstr401</strain>
    </source>
</reference>
<dbReference type="RefSeq" id="WP_163632503.1">
    <property type="nucleotide sequence ID" value="NZ_JAAAMI010000001.1"/>
</dbReference>
<dbReference type="Proteomes" id="UP000468707">
    <property type="component" value="Unassembled WGS sequence"/>
</dbReference>